<comment type="cofactor">
    <cofactor evidence="1 8">
        <name>heme</name>
        <dbReference type="ChEBI" id="CHEBI:30413"/>
    </cofactor>
</comment>
<organism evidence="11 12">
    <name type="scientific">Diploscapter pachys</name>
    <dbReference type="NCBI Taxonomy" id="2018661"/>
    <lineage>
        <taxon>Eukaryota</taxon>
        <taxon>Metazoa</taxon>
        <taxon>Ecdysozoa</taxon>
        <taxon>Nematoda</taxon>
        <taxon>Chromadorea</taxon>
        <taxon>Rhabditida</taxon>
        <taxon>Rhabditina</taxon>
        <taxon>Rhabditomorpha</taxon>
        <taxon>Rhabditoidea</taxon>
        <taxon>Rhabditidae</taxon>
        <taxon>Diploscapter</taxon>
    </lineage>
</organism>
<keyword evidence="3 8" id="KW-0349">Heme</keyword>
<evidence type="ECO:0000256" key="1">
    <source>
        <dbReference type="ARBA" id="ARBA00001971"/>
    </source>
</evidence>
<evidence type="ECO:0000256" key="9">
    <source>
        <dbReference type="RuleBase" id="RU000461"/>
    </source>
</evidence>
<dbReference type="PRINTS" id="PR00463">
    <property type="entry name" value="EP450I"/>
</dbReference>
<evidence type="ECO:0000313" key="12">
    <source>
        <dbReference type="Proteomes" id="UP000218231"/>
    </source>
</evidence>
<protein>
    <recommendedName>
        <fullName evidence="13">Cytochrome P450</fullName>
    </recommendedName>
</protein>
<keyword evidence="5 9" id="KW-0560">Oxidoreductase</keyword>
<dbReference type="PRINTS" id="PR00385">
    <property type="entry name" value="P450"/>
</dbReference>
<evidence type="ECO:0000256" key="2">
    <source>
        <dbReference type="ARBA" id="ARBA00010617"/>
    </source>
</evidence>
<keyword evidence="10" id="KW-0812">Transmembrane</keyword>
<dbReference type="Gene3D" id="1.10.630.10">
    <property type="entry name" value="Cytochrome P450"/>
    <property type="match status" value="1"/>
</dbReference>
<dbReference type="InterPro" id="IPR001128">
    <property type="entry name" value="Cyt_P450"/>
</dbReference>
<evidence type="ECO:0000256" key="10">
    <source>
        <dbReference type="SAM" id="Phobius"/>
    </source>
</evidence>
<dbReference type="GO" id="GO:0004497">
    <property type="term" value="F:monooxygenase activity"/>
    <property type="evidence" value="ECO:0007669"/>
    <property type="project" value="UniProtKB-KW"/>
</dbReference>
<dbReference type="EMBL" id="LIAE01007607">
    <property type="protein sequence ID" value="PAV78173.1"/>
    <property type="molecule type" value="Genomic_DNA"/>
</dbReference>
<evidence type="ECO:0000256" key="3">
    <source>
        <dbReference type="ARBA" id="ARBA00022617"/>
    </source>
</evidence>
<evidence type="ECO:0008006" key="13">
    <source>
        <dbReference type="Google" id="ProtNLM"/>
    </source>
</evidence>
<dbReference type="GO" id="GO:0016705">
    <property type="term" value="F:oxidoreductase activity, acting on paired donors, with incorporation or reduction of molecular oxygen"/>
    <property type="evidence" value="ECO:0007669"/>
    <property type="project" value="InterPro"/>
</dbReference>
<comment type="similarity">
    <text evidence="2 9">Belongs to the cytochrome P450 family.</text>
</comment>
<evidence type="ECO:0000256" key="5">
    <source>
        <dbReference type="ARBA" id="ARBA00023002"/>
    </source>
</evidence>
<reference evidence="11 12" key="1">
    <citation type="journal article" date="2017" name="Curr. Biol.">
        <title>Genome architecture and evolution of a unichromosomal asexual nematode.</title>
        <authorList>
            <person name="Fradin H."/>
            <person name="Zegar C."/>
            <person name="Gutwein M."/>
            <person name="Lucas J."/>
            <person name="Kovtun M."/>
            <person name="Corcoran D."/>
            <person name="Baugh L.R."/>
            <person name="Kiontke K."/>
            <person name="Gunsalus K."/>
            <person name="Fitch D.H."/>
            <person name="Piano F."/>
        </authorList>
    </citation>
    <scope>NUCLEOTIDE SEQUENCE [LARGE SCALE GENOMIC DNA]</scope>
    <source>
        <strain evidence="11">PF1309</strain>
    </source>
</reference>
<name>A0A2A2KWJ6_9BILA</name>
<dbReference type="PROSITE" id="PS00086">
    <property type="entry name" value="CYTOCHROME_P450"/>
    <property type="match status" value="1"/>
</dbReference>
<sequence length="517" mass="59058">MMFLLTLLFTCGIGLFSYYYWHMTYWSRRNIAEPAGKSLMFGHFYTILDNDHPIMVKLGEWSKKYGKTFGLYEGLRKVLVTSDVDMINEVFVKQFDNFHGRKTNPMTGNPGKNQRTNVFIARGARWKRLRTITAPSFSNANLKKINGLVEDSAMELVKHLEKNANSEINIREYFQEFTLDVISRLSLGQPTSQIFNNPMLAPIVRSFEFDFRAPISMLAHCTFVPILLLRIIFLLSAKFTKDTQANIFVDILGKMTKTVDERVKQREDDKKRGIEPGEPSDFIDLFLDARADDIKDNMEEFSKNDVSISKNLTYEEIKGQLMIFLLAGFDTTANALSYAAFFLTKNPEKMRKLQQEIDRECTNTAIDFETLGRLKYLEAVFKETLRMYPLASSVTSRLCMKTTKVGNMEIEEGTFVLANAWAIHYDKEIYGQDADQFVPERWLNGAVYPPATYLPFGHGSRICIGMRLAFLEAKLALCHILRKFDIVEGSNTGKGLVLSGATVVHPRQVNVLIKSRG</sequence>
<dbReference type="PANTHER" id="PTHR24292:SF102">
    <property type="entry name" value="CYTOCHROME P450 FAMILY-RELATED"/>
    <property type="match status" value="1"/>
</dbReference>
<keyword evidence="4 8" id="KW-0479">Metal-binding</keyword>
<comment type="caution">
    <text evidence="11">The sequence shown here is derived from an EMBL/GenBank/DDBJ whole genome shotgun (WGS) entry which is preliminary data.</text>
</comment>
<dbReference type="AlphaFoldDB" id="A0A2A2KWJ6"/>
<accession>A0A2A2KWJ6</accession>
<gene>
    <name evidence="11" type="ORF">WR25_26186</name>
</gene>
<keyword evidence="6 8" id="KW-0408">Iron</keyword>
<evidence type="ECO:0000256" key="7">
    <source>
        <dbReference type="ARBA" id="ARBA00023033"/>
    </source>
</evidence>
<evidence type="ECO:0000313" key="11">
    <source>
        <dbReference type="EMBL" id="PAV78173.1"/>
    </source>
</evidence>
<feature type="binding site" description="axial binding residue" evidence="8">
    <location>
        <position position="463"/>
    </location>
    <ligand>
        <name>heme</name>
        <dbReference type="ChEBI" id="CHEBI:30413"/>
    </ligand>
    <ligandPart>
        <name>Fe</name>
        <dbReference type="ChEBI" id="CHEBI:18248"/>
    </ligandPart>
</feature>
<dbReference type="PANTHER" id="PTHR24292">
    <property type="entry name" value="CYTOCHROME P450"/>
    <property type="match status" value="1"/>
</dbReference>
<dbReference type="GO" id="GO:0005506">
    <property type="term" value="F:iron ion binding"/>
    <property type="evidence" value="ECO:0007669"/>
    <property type="project" value="InterPro"/>
</dbReference>
<keyword evidence="7 9" id="KW-0503">Monooxygenase</keyword>
<dbReference type="Pfam" id="PF00067">
    <property type="entry name" value="p450"/>
    <property type="match status" value="1"/>
</dbReference>
<feature type="transmembrane region" description="Helical" evidence="10">
    <location>
        <begin position="321"/>
        <end position="343"/>
    </location>
</feature>
<dbReference type="InterPro" id="IPR002401">
    <property type="entry name" value="Cyt_P450_E_grp-I"/>
</dbReference>
<keyword evidence="10" id="KW-0472">Membrane</keyword>
<evidence type="ECO:0000256" key="6">
    <source>
        <dbReference type="ARBA" id="ARBA00023004"/>
    </source>
</evidence>
<dbReference type="STRING" id="2018661.A0A2A2KWJ6"/>
<dbReference type="OrthoDB" id="2789670at2759"/>
<keyword evidence="12" id="KW-1185">Reference proteome</keyword>
<dbReference type="InterPro" id="IPR050476">
    <property type="entry name" value="Insect_CytP450_Detox"/>
</dbReference>
<dbReference type="InterPro" id="IPR017972">
    <property type="entry name" value="Cyt_P450_CS"/>
</dbReference>
<evidence type="ECO:0000256" key="4">
    <source>
        <dbReference type="ARBA" id="ARBA00022723"/>
    </source>
</evidence>
<proteinExistence type="inferred from homology"/>
<dbReference type="CDD" id="cd11055">
    <property type="entry name" value="CYP3A-like"/>
    <property type="match status" value="1"/>
</dbReference>
<dbReference type="FunFam" id="1.10.630.10:FF:000182">
    <property type="entry name" value="Cytochrome P450 3A4"/>
    <property type="match status" value="1"/>
</dbReference>
<dbReference type="SUPFAM" id="SSF48264">
    <property type="entry name" value="Cytochrome P450"/>
    <property type="match status" value="1"/>
</dbReference>
<keyword evidence="10" id="KW-1133">Transmembrane helix</keyword>
<dbReference type="GO" id="GO:0020037">
    <property type="term" value="F:heme binding"/>
    <property type="evidence" value="ECO:0007669"/>
    <property type="project" value="InterPro"/>
</dbReference>
<dbReference type="InterPro" id="IPR036396">
    <property type="entry name" value="Cyt_P450_sf"/>
</dbReference>
<dbReference type="Proteomes" id="UP000218231">
    <property type="component" value="Unassembled WGS sequence"/>
</dbReference>
<evidence type="ECO:0000256" key="8">
    <source>
        <dbReference type="PIRSR" id="PIRSR602401-1"/>
    </source>
</evidence>